<keyword evidence="4" id="KW-0119">Carbohydrate metabolism</keyword>
<accession>A0ABT1N5Q5</accession>
<gene>
    <name evidence="7" type="ORF">NHN17_18530</name>
</gene>
<reference evidence="7 8" key="1">
    <citation type="submission" date="2022-07" db="EMBL/GenBank/DDBJ databases">
        <title>Photobacterium pectinilyticum sp. nov., a marine bacterium isolated from surface seawater of Qingdao offshore.</title>
        <authorList>
            <person name="Wang X."/>
        </authorList>
    </citation>
    <scope>NUCLEOTIDE SEQUENCE [LARGE SCALE GENOMIC DNA]</scope>
    <source>
        <strain evidence="7 8">ZSDE20</strain>
    </source>
</reference>
<keyword evidence="5 6" id="KW-0326">Glycosidase</keyword>
<evidence type="ECO:0000256" key="5">
    <source>
        <dbReference type="ARBA" id="ARBA00023295"/>
    </source>
</evidence>
<evidence type="ECO:0000256" key="2">
    <source>
        <dbReference type="ARBA" id="ARBA00022651"/>
    </source>
</evidence>
<dbReference type="EMBL" id="JANEYT010000054">
    <property type="protein sequence ID" value="MCQ1060046.1"/>
    <property type="molecule type" value="Genomic_DNA"/>
</dbReference>
<protein>
    <submittedName>
        <fullName evidence="7">Family 43 glycosylhydrolase</fullName>
    </submittedName>
</protein>
<evidence type="ECO:0000313" key="8">
    <source>
        <dbReference type="Proteomes" id="UP001524460"/>
    </source>
</evidence>
<keyword evidence="2" id="KW-0624">Polysaccharide degradation</keyword>
<evidence type="ECO:0000256" key="1">
    <source>
        <dbReference type="ARBA" id="ARBA00009865"/>
    </source>
</evidence>
<dbReference type="Gene3D" id="2.115.10.20">
    <property type="entry name" value="Glycosyl hydrolase domain, family 43"/>
    <property type="match status" value="1"/>
</dbReference>
<comment type="similarity">
    <text evidence="1 6">Belongs to the glycosyl hydrolase 43 family.</text>
</comment>
<name>A0ABT1N5Q5_9GAMM</name>
<keyword evidence="3 6" id="KW-0378">Hydrolase</keyword>
<keyword evidence="8" id="KW-1185">Reference proteome</keyword>
<dbReference type="InterPro" id="IPR006710">
    <property type="entry name" value="Glyco_hydro_43"/>
</dbReference>
<dbReference type="Proteomes" id="UP001524460">
    <property type="component" value="Unassembled WGS sequence"/>
</dbReference>
<dbReference type="CDD" id="cd08990">
    <property type="entry name" value="GH43_AXH_like"/>
    <property type="match status" value="1"/>
</dbReference>
<evidence type="ECO:0000256" key="3">
    <source>
        <dbReference type="ARBA" id="ARBA00022801"/>
    </source>
</evidence>
<evidence type="ECO:0000256" key="4">
    <source>
        <dbReference type="ARBA" id="ARBA00023277"/>
    </source>
</evidence>
<dbReference type="PANTHER" id="PTHR43772">
    <property type="entry name" value="ENDO-1,4-BETA-XYLANASE"/>
    <property type="match status" value="1"/>
</dbReference>
<evidence type="ECO:0000256" key="6">
    <source>
        <dbReference type="RuleBase" id="RU361187"/>
    </source>
</evidence>
<keyword evidence="2" id="KW-0858">Xylan degradation</keyword>
<evidence type="ECO:0000313" key="7">
    <source>
        <dbReference type="EMBL" id="MCQ1060046.1"/>
    </source>
</evidence>
<sequence length="423" mass="48737">MRNILGKGVCDPHIRIFDGRAYMYASHDFSDNNNDFVMKDWWVWSSNNLVDWQLESVISPEDTYLCGPSNGCWATDAVRKNDLYYWYFSDVREGIKQIGVLVSENPTKDWRDPLKKPLISSDDFDEGYDPAIFQEEDGSSYLVFGAFDYYISKLSNDMISLAEEPRKIEIISPRGPYGESTDDKAFLHKRGKFYYLSWGCFYAMAENVYGPYEYKGVIVREDLVEEDFKKYTWPNGLTQGRHGSFFEWNNQEYFTYCDMSQGLGNRYYRDSWISYVNYRENGEIEPIVINSVGVGRYEPDRGKILACNYFKSTNTKKVECHKGFAVQLNDGESCLAFPNITSNQCFKGLKIDVIVECELHCNVTINVHSNSGSETIIKSICIDDCFEGDIEITFDNPLNIDSVELHFSGECMLGMKIFSLSFI</sequence>
<dbReference type="Pfam" id="PF04616">
    <property type="entry name" value="Glyco_hydro_43"/>
    <property type="match status" value="1"/>
</dbReference>
<dbReference type="InterPro" id="IPR052176">
    <property type="entry name" value="Glycosyl_Hydrlase_43_Enz"/>
</dbReference>
<dbReference type="PANTHER" id="PTHR43772:SF2">
    <property type="entry name" value="PUTATIVE (AFU_ORTHOLOGUE AFUA_2G04480)-RELATED"/>
    <property type="match status" value="1"/>
</dbReference>
<dbReference type="RefSeq" id="WP_255044134.1">
    <property type="nucleotide sequence ID" value="NZ_JANEYT010000054.1"/>
</dbReference>
<proteinExistence type="inferred from homology"/>
<dbReference type="InterPro" id="IPR023296">
    <property type="entry name" value="Glyco_hydro_beta-prop_sf"/>
</dbReference>
<dbReference type="SUPFAM" id="SSF75005">
    <property type="entry name" value="Arabinanase/levansucrase/invertase"/>
    <property type="match status" value="1"/>
</dbReference>
<organism evidence="7 8">
    <name type="scientific">Photobacterium pectinilyticum</name>
    <dbReference type="NCBI Taxonomy" id="2906793"/>
    <lineage>
        <taxon>Bacteria</taxon>
        <taxon>Pseudomonadati</taxon>
        <taxon>Pseudomonadota</taxon>
        <taxon>Gammaproteobacteria</taxon>
        <taxon>Vibrionales</taxon>
        <taxon>Vibrionaceae</taxon>
        <taxon>Photobacterium</taxon>
    </lineage>
</organism>
<comment type="caution">
    <text evidence="7">The sequence shown here is derived from an EMBL/GenBank/DDBJ whole genome shotgun (WGS) entry which is preliminary data.</text>
</comment>